<dbReference type="Proteomes" id="UP001458880">
    <property type="component" value="Unassembled WGS sequence"/>
</dbReference>
<evidence type="ECO:0000259" key="1">
    <source>
        <dbReference type="Pfam" id="PF20700"/>
    </source>
</evidence>
<dbReference type="Pfam" id="PF20700">
    <property type="entry name" value="Mutator"/>
    <property type="match status" value="1"/>
</dbReference>
<dbReference type="InterPro" id="IPR049012">
    <property type="entry name" value="Mutator_transp_dom"/>
</dbReference>
<dbReference type="EMBL" id="JASPKY010001239">
    <property type="protein sequence ID" value="KAK9675160.1"/>
    <property type="molecule type" value="Genomic_DNA"/>
</dbReference>
<reference evidence="2 3" key="1">
    <citation type="journal article" date="2024" name="BMC Genomics">
        <title>De novo assembly and annotation of Popillia japonica's genome with initial clues to its potential as an invasive pest.</title>
        <authorList>
            <person name="Cucini C."/>
            <person name="Boschi S."/>
            <person name="Funari R."/>
            <person name="Cardaioli E."/>
            <person name="Iannotti N."/>
            <person name="Marturano G."/>
            <person name="Paoli F."/>
            <person name="Bruttini M."/>
            <person name="Carapelli A."/>
            <person name="Frati F."/>
            <person name="Nardi F."/>
        </authorList>
    </citation>
    <scope>NUCLEOTIDE SEQUENCE [LARGE SCALE GENOMIC DNA]</scope>
    <source>
        <strain evidence="2">DMR45628</strain>
    </source>
</reference>
<proteinExistence type="predicted"/>
<organism evidence="2 3">
    <name type="scientific">Popillia japonica</name>
    <name type="common">Japanese beetle</name>
    <dbReference type="NCBI Taxonomy" id="7064"/>
    <lineage>
        <taxon>Eukaryota</taxon>
        <taxon>Metazoa</taxon>
        <taxon>Ecdysozoa</taxon>
        <taxon>Arthropoda</taxon>
        <taxon>Hexapoda</taxon>
        <taxon>Insecta</taxon>
        <taxon>Pterygota</taxon>
        <taxon>Neoptera</taxon>
        <taxon>Endopterygota</taxon>
        <taxon>Coleoptera</taxon>
        <taxon>Polyphaga</taxon>
        <taxon>Scarabaeiformia</taxon>
        <taxon>Scarabaeidae</taxon>
        <taxon>Rutelinae</taxon>
        <taxon>Popillia</taxon>
    </lineage>
</organism>
<sequence length="106" mass="11392">MCNVTQSISTQNPNADEIDINKAVSLGIISSGIGCSQCHELFSSINAPFMSEKTFLILQEQLGDFIDETALKVMEEADREEPELAREKGDVVSDGTPCITVIANGA</sequence>
<feature type="domain" description="Mutator-like transposase" evidence="1">
    <location>
        <begin position="1"/>
        <end position="104"/>
    </location>
</feature>
<evidence type="ECO:0000313" key="2">
    <source>
        <dbReference type="EMBL" id="KAK9675160.1"/>
    </source>
</evidence>
<dbReference type="AlphaFoldDB" id="A0AAW1HFU4"/>
<protein>
    <recommendedName>
        <fullName evidence="1">Mutator-like transposase domain-containing protein</fullName>
    </recommendedName>
</protein>
<gene>
    <name evidence="2" type="ORF">QE152_g40596</name>
</gene>
<name>A0AAW1HFU4_POPJA</name>
<comment type="caution">
    <text evidence="2">The sequence shown here is derived from an EMBL/GenBank/DDBJ whole genome shotgun (WGS) entry which is preliminary data.</text>
</comment>
<evidence type="ECO:0000313" key="3">
    <source>
        <dbReference type="Proteomes" id="UP001458880"/>
    </source>
</evidence>
<accession>A0AAW1HFU4</accession>
<keyword evidence="3" id="KW-1185">Reference proteome</keyword>